<feature type="region of interest" description="Disordered" evidence="1">
    <location>
        <begin position="82"/>
        <end position="103"/>
    </location>
</feature>
<dbReference type="AlphaFoldDB" id="K0TD98"/>
<evidence type="ECO:0000313" key="2">
    <source>
        <dbReference type="EMBL" id="EJK68492.1"/>
    </source>
</evidence>
<keyword evidence="3" id="KW-1185">Reference proteome</keyword>
<proteinExistence type="predicted"/>
<comment type="caution">
    <text evidence="2">The sequence shown here is derived from an EMBL/GenBank/DDBJ whole genome shotgun (WGS) entry which is preliminary data.</text>
</comment>
<evidence type="ECO:0000313" key="3">
    <source>
        <dbReference type="Proteomes" id="UP000266841"/>
    </source>
</evidence>
<name>K0TD98_THAOC</name>
<protein>
    <submittedName>
        <fullName evidence="2">Uncharacterized protein</fullName>
    </submittedName>
</protein>
<reference evidence="2 3" key="1">
    <citation type="journal article" date="2012" name="Genome Biol.">
        <title>Genome and low-iron response of an oceanic diatom adapted to chronic iron limitation.</title>
        <authorList>
            <person name="Lommer M."/>
            <person name="Specht M."/>
            <person name="Roy A.S."/>
            <person name="Kraemer L."/>
            <person name="Andreson R."/>
            <person name="Gutowska M.A."/>
            <person name="Wolf J."/>
            <person name="Bergner S.V."/>
            <person name="Schilhabel M.B."/>
            <person name="Klostermeier U.C."/>
            <person name="Beiko R.G."/>
            <person name="Rosenstiel P."/>
            <person name="Hippler M."/>
            <person name="Laroche J."/>
        </authorList>
    </citation>
    <scope>NUCLEOTIDE SEQUENCE [LARGE SCALE GENOMIC DNA]</scope>
    <source>
        <strain evidence="2 3">CCMP1005</strain>
    </source>
</reference>
<evidence type="ECO:0000256" key="1">
    <source>
        <dbReference type="SAM" id="MobiDB-lite"/>
    </source>
</evidence>
<organism evidence="2 3">
    <name type="scientific">Thalassiosira oceanica</name>
    <name type="common">Marine diatom</name>
    <dbReference type="NCBI Taxonomy" id="159749"/>
    <lineage>
        <taxon>Eukaryota</taxon>
        <taxon>Sar</taxon>
        <taxon>Stramenopiles</taxon>
        <taxon>Ochrophyta</taxon>
        <taxon>Bacillariophyta</taxon>
        <taxon>Coscinodiscophyceae</taxon>
        <taxon>Thalassiosirophycidae</taxon>
        <taxon>Thalassiosirales</taxon>
        <taxon>Thalassiosiraceae</taxon>
        <taxon>Thalassiosira</taxon>
    </lineage>
</organism>
<dbReference type="EMBL" id="AGNL01011258">
    <property type="protein sequence ID" value="EJK68492.1"/>
    <property type="molecule type" value="Genomic_DNA"/>
</dbReference>
<gene>
    <name evidence="2" type="ORF">THAOC_10318</name>
</gene>
<dbReference type="Proteomes" id="UP000266841">
    <property type="component" value="Unassembled WGS sequence"/>
</dbReference>
<accession>K0TD98</accession>
<sequence length="136" mass="14872">MVRHQAKNVGWAGWVGRQSRKAENSSVVLGRLEVQKIKVRQGVALVHWDHLVWDQMVLTGGDHASRIVSHEGRGLNIALAPAARSERAETSSGRKPSDGPMERTVSRKVVTFIELIANLRNHATYAVSSTATVATV</sequence>